<evidence type="ECO:0000313" key="3">
    <source>
        <dbReference type="EMBL" id="MCK7594809.1"/>
    </source>
</evidence>
<comment type="caution">
    <text evidence="3">The sequence shown here is derived from an EMBL/GenBank/DDBJ whole genome shotgun (WGS) entry which is preliminary data.</text>
</comment>
<evidence type="ECO:0000256" key="1">
    <source>
        <dbReference type="SAM" id="MobiDB-lite"/>
    </source>
</evidence>
<dbReference type="RefSeq" id="WP_248210454.1">
    <property type="nucleotide sequence ID" value="NZ_JALNMH010000012.1"/>
</dbReference>
<accession>A0ABT0GKR8</accession>
<feature type="transmembrane region" description="Helical" evidence="2">
    <location>
        <begin position="106"/>
        <end position="127"/>
    </location>
</feature>
<dbReference type="EMBL" id="JALNMH010000012">
    <property type="protein sequence ID" value="MCK7594809.1"/>
    <property type="molecule type" value="Genomic_DNA"/>
</dbReference>
<organism evidence="3 4">
    <name type="scientific">Pseudomarimonas salicorniae</name>
    <dbReference type="NCBI Taxonomy" id="2933270"/>
    <lineage>
        <taxon>Bacteria</taxon>
        <taxon>Pseudomonadati</taxon>
        <taxon>Pseudomonadota</taxon>
        <taxon>Gammaproteobacteria</taxon>
        <taxon>Lysobacterales</taxon>
        <taxon>Lysobacteraceae</taxon>
        <taxon>Pseudomarimonas</taxon>
    </lineage>
</organism>
<protein>
    <submittedName>
        <fullName evidence="3">SoxR reducing system RseC family protein</fullName>
    </submittedName>
</protein>
<name>A0ABT0GKR8_9GAMM</name>
<reference evidence="3" key="1">
    <citation type="submission" date="2022-04" db="EMBL/GenBank/DDBJ databases">
        <title>Lysobacter sp. CAU 1642 isolated from sea sand.</title>
        <authorList>
            <person name="Kim W."/>
        </authorList>
    </citation>
    <scope>NUCLEOTIDE SEQUENCE</scope>
    <source>
        <strain evidence="3">CAU 1642</strain>
    </source>
</reference>
<proteinExistence type="predicted"/>
<keyword evidence="2" id="KW-0812">Transmembrane</keyword>
<keyword evidence="4" id="KW-1185">Reference proteome</keyword>
<feature type="transmembrane region" description="Helical" evidence="2">
    <location>
        <begin position="75"/>
        <end position="100"/>
    </location>
</feature>
<dbReference type="Proteomes" id="UP001431449">
    <property type="component" value="Unassembled WGS sequence"/>
</dbReference>
<keyword evidence="2" id="KW-1133">Transmembrane helix</keyword>
<evidence type="ECO:0000313" key="4">
    <source>
        <dbReference type="Proteomes" id="UP001431449"/>
    </source>
</evidence>
<keyword evidence="2" id="KW-0472">Membrane</keyword>
<dbReference type="Pfam" id="PF04246">
    <property type="entry name" value="RseC_MucC"/>
    <property type="match status" value="1"/>
</dbReference>
<evidence type="ECO:0000256" key="2">
    <source>
        <dbReference type="SAM" id="Phobius"/>
    </source>
</evidence>
<gene>
    <name evidence="3" type="ORF">M0G41_14140</name>
</gene>
<sequence length="158" mass="16436">MAVETPVEVVSADASGVLLRARGGCTGCTGCAGRCGLGWQSGRPLRLPREQFDPPPRPGEHLILRCEAVELRDRVLIGYGLPLAGLLAGGLLGAGVASFGDLPANLVVAFGAVAGTLSGLAVSKHVLRPMPSLRLLGVRREPDPQRIRDGRDPDPSTT</sequence>
<feature type="region of interest" description="Disordered" evidence="1">
    <location>
        <begin position="139"/>
        <end position="158"/>
    </location>
</feature>